<dbReference type="Pfam" id="PF02798">
    <property type="entry name" value="GST_N"/>
    <property type="match status" value="1"/>
</dbReference>
<evidence type="ECO:0000256" key="3">
    <source>
        <dbReference type="SAM" id="MobiDB-lite"/>
    </source>
</evidence>
<dbReference type="Pfam" id="PF00043">
    <property type="entry name" value="GST_C"/>
    <property type="match status" value="1"/>
</dbReference>
<dbReference type="InterPro" id="IPR004045">
    <property type="entry name" value="Glutathione_S-Trfase_N"/>
</dbReference>
<evidence type="ECO:0000259" key="5">
    <source>
        <dbReference type="PROSITE" id="PS50405"/>
    </source>
</evidence>
<dbReference type="SFLD" id="SFLDG01151">
    <property type="entry name" value="Main.2:_Nu-like"/>
    <property type="match status" value="1"/>
</dbReference>
<dbReference type="CDD" id="cd03048">
    <property type="entry name" value="GST_N_Ure2p_like"/>
    <property type="match status" value="1"/>
</dbReference>
<dbReference type="EMBL" id="MDYQ01000099">
    <property type="protein sequence ID" value="PRP82650.1"/>
    <property type="molecule type" value="Genomic_DNA"/>
</dbReference>
<dbReference type="STRING" id="1890364.A0A2P6NFA7"/>
<feature type="domain" description="GST N-terminal" evidence="4">
    <location>
        <begin position="164"/>
        <end position="250"/>
    </location>
</feature>
<comment type="similarity">
    <text evidence="1 2">Belongs to the GST superfamily.</text>
</comment>
<dbReference type="PROSITE" id="PS50404">
    <property type="entry name" value="GST_NTER"/>
    <property type="match status" value="1"/>
</dbReference>
<dbReference type="Gene3D" id="1.20.1050.130">
    <property type="match status" value="1"/>
</dbReference>
<evidence type="ECO:0008006" key="8">
    <source>
        <dbReference type="Google" id="ProtNLM"/>
    </source>
</evidence>
<dbReference type="InterPro" id="IPR010987">
    <property type="entry name" value="Glutathione-S-Trfase_C-like"/>
</dbReference>
<feature type="domain" description="GST C-terminal" evidence="5">
    <location>
        <begin position="256"/>
        <end position="373"/>
    </location>
</feature>
<dbReference type="SUPFAM" id="SSF47616">
    <property type="entry name" value="GST C-terminal domain-like"/>
    <property type="match status" value="1"/>
</dbReference>
<protein>
    <recommendedName>
        <fullName evidence="8">Glutathione S-transferase</fullName>
    </recommendedName>
</protein>
<evidence type="ECO:0000259" key="4">
    <source>
        <dbReference type="PROSITE" id="PS50404"/>
    </source>
</evidence>
<dbReference type="SFLD" id="SFLDG00358">
    <property type="entry name" value="Main_(cytGST)"/>
    <property type="match status" value="1"/>
</dbReference>
<comment type="caution">
    <text evidence="6">The sequence shown here is derived from an EMBL/GenBank/DDBJ whole genome shotgun (WGS) entry which is preliminary data.</text>
</comment>
<dbReference type="OrthoDB" id="14146at2759"/>
<dbReference type="PROSITE" id="PS50405">
    <property type="entry name" value="GST_CTER"/>
    <property type="match status" value="1"/>
</dbReference>
<proteinExistence type="inferred from homology"/>
<dbReference type="InterPro" id="IPR040079">
    <property type="entry name" value="Glutathione_S-Trfase"/>
</dbReference>
<gene>
    <name evidence="6" type="ORF">PROFUN_09761</name>
</gene>
<keyword evidence="7" id="KW-1185">Reference proteome</keyword>
<organism evidence="6 7">
    <name type="scientific">Planoprotostelium fungivorum</name>
    <dbReference type="NCBI Taxonomy" id="1890364"/>
    <lineage>
        <taxon>Eukaryota</taxon>
        <taxon>Amoebozoa</taxon>
        <taxon>Evosea</taxon>
        <taxon>Variosea</taxon>
        <taxon>Cavosteliida</taxon>
        <taxon>Cavosteliaceae</taxon>
        <taxon>Planoprotostelium</taxon>
    </lineage>
</organism>
<dbReference type="SUPFAM" id="SSF52833">
    <property type="entry name" value="Thioredoxin-like"/>
    <property type="match status" value="1"/>
</dbReference>
<feature type="region of interest" description="Disordered" evidence="3">
    <location>
        <begin position="16"/>
        <end position="40"/>
    </location>
</feature>
<evidence type="ECO:0000256" key="1">
    <source>
        <dbReference type="ARBA" id="ARBA00007409"/>
    </source>
</evidence>
<dbReference type="InterPro" id="IPR036282">
    <property type="entry name" value="Glutathione-S-Trfase_C_sf"/>
</dbReference>
<evidence type="ECO:0000313" key="6">
    <source>
        <dbReference type="EMBL" id="PRP82650.1"/>
    </source>
</evidence>
<sequence>MIFALDISNHLEAEVEVSEGAPRQTSVSAEPCRPDPEEGTGFEHQIIITIRTNMSKPVTTSSSHKKHEVGRTMSNTLLSEHMYSEAMSQDKENKLSKEKSTHKDASSIDALLNEHMYSGLSEKDMQKNLNKLAKEEKKGKNLAVSTRKPCHNFNHNYTNMSELKPITLYSHKKGPNGYKVAILLEELGIPYTNVWKEFGDGPNGVKAADFLAINPNGRIPAIVDPNNNDFTVWESGAILLYLAGKYDTKHHLWPAKLEEQSIINQWIAYQISGQGPSQGNANWFILYDQTNPAALERYVKETNRIYQVLEKKLATTGGFVATHAFTLADIAWYPWVKIAHVAKVDLSSYPHVQKWATAVAERESVKKAYAPYE</sequence>
<reference evidence="6 7" key="1">
    <citation type="journal article" date="2018" name="Genome Biol. Evol.">
        <title>Multiple Roots of Fruiting Body Formation in Amoebozoa.</title>
        <authorList>
            <person name="Hillmann F."/>
            <person name="Forbes G."/>
            <person name="Novohradska S."/>
            <person name="Ferling I."/>
            <person name="Riege K."/>
            <person name="Groth M."/>
            <person name="Westermann M."/>
            <person name="Marz M."/>
            <person name="Spaller T."/>
            <person name="Winckler T."/>
            <person name="Schaap P."/>
            <person name="Glockner G."/>
        </authorList>
    </citation>
    <scope>NUCLEOTIDE SEQUENCE [LARGE SCALE GENOMIC DNA]</scope>
    <source>
        <strain evidence="6 7">Jena</strain>
    </source>
</reference>
<dbReference type="InParanoid" id="A0A2P6NFA7"/>
<name>A0A2P6NFA7_9EUKA</name>
<feature type="compositionally biased region" description="Basic and acidic residues" evidence="3">
    <location>
        <begin position="88"/>
        <end position="105"/>
    </location>
</feature>
<dbReference type="SFLD" id="SFLDS00019">
    <property type="entry name" value="Glutathione_Transferase_(cytos"/>
    <property type="match status" value="1"/>
</dbReference>
<accession>A0A2P6NFA7</accession>
<evidence type="ECO:0000313" key="7">
    <source>
        <dbReference type="Proteomes" id="UP000241769"/>
    </source>
</evidence>
<evidence type="ECO:0000256" key="2">
    <source>
        <dbReference type="RuleBase" id="RU003494"/>
    </source>
</evidence>
<dbReference type="InterPro" id="IPR036249">
    <property type="entry name" value="Thioredoxin-like_sf"/>
</dbReference>
<dbReference type="PANTHER" id="PTHR44051:SF14">
    <property type="entry name" value="GLUTATHIONE S-TRANSFERASE II"/>
    <property type="match status" value="1"/>
</dbReference>
<dbReference type="PANTHER" id="PTHR44051">
    <property type="entry name" value="GLUTATHIONE S-TRANSFERASE-RELATED"/>
    <property type="match status" value="1"/>
</dbReference>
<feature type="region of interest" description="Disordered" evidence="3">
    <location>
        <begin position="86"/>
        <end position="105"/>
    </location>
</feature>
<dbReference type="InterPro" id="IPR004046">
    <property type="entry name" value="GST_C"/>
</dbReference>
<dbReference type="Proteomes" id="UP000241769">
    <property type="component" value="Unassembled WGS sequence"/>
</dbReference>
<dbReference type="AlphaFoldDB" id="A0A2P6NFA7"/>